<name>A0ACC1DJG6_9NEOP</name>
<sequence length="230" mass="26567">MYLVLVLATTYLVFGVTKTSAGSLDQFWADDFKAFEKIYGRTNDKHIYGATLPPPISFEGDLKRDASDKKESYYFNDQDDLNEPFDFGDSYKDFLTKNPFKKHKTPTFIGNSKFKTTSKSSDPETYNFLKHLDEADREQRLSSLKGGYRPYYDYAGANPEDTDAFRSIQEILDAHENKKSKDRNDRRNPAKSKKPSRAYNYGPSKGKFIPGRRTRINTIRVRKGPYVKNK</sequence>
<organism evidence="1 2">
    <name type="scientific">Dendrolimus kikuchii</name>
    <dbReference type="NCBI Taxonomy" id="765133"/>
    <lineage>
        <taxon>Eukaryota</taxon>
        <taxon>Metazoa</taxon>
        <taxon>Ecdysozoa</taxon>
        <taxon>Arthropoda</taxon>
        <taxon>Hexapoda</taxon>
        <taxon>Insecta</taxon>
        <taxon>Pterygota</taxon>
        <taxon>Neoptera</taxon>
        <taxon>Endopterygota</taxon>
        <taxon>Lepidoptera</taxon>
        <taxon>Glossata</taxon>
        <taxon>Ditrysia</taxon>
        <taxon>Bombycoidea</taxon>
        <taxon>Lasiocampidae</taxon>
        <taxon>Dendrolimus</taxon>
    </lineage>
</organism>
<keyword evidence="2" id="KW-1185">Reference proteome</keyword>
<reference evidence="1 2" key="1">
    <citation type="journal article" date="2021" name="Front. Genet.">
        <title>Chromosome-Level Genome Assembly Reveals Significant Gene Expansion in the Toll and IMD Signaling Pathways of Dendrolimus kikuchii.</title>
        <authorList>
            <person name="Zhou J."/>
            <person name="Wu P."/>
            <person name="Xiong Z."/>
            <person name="Liu N."/>
            <person name="Zhao N."/>
            <person name="Ji M."/>
            <person name="Qiu Y."/>
            <person name="Yang B."/>
        </authorList>
    </citation>
    <scope>NUCLEOTIDE SEQUENCE [LARGE SCALE GENOMIC DNA]</scope>
    <source>
        <strain evidence="1">Ann1</strain>
    </source>
</reference>
<dbReference type="EMBL" id="CM034388">
    <property type="protein sequence ID" value="KAJ0183532.1"/>
    <property type="molecule type" value="Genomic_DNA"/>
</dbReference>
<evidence type="ECO:0000313" key="2">
    <source>
        <dbReference type="Proteomes" id="UP000824533"/>
    </source>
</evidence>
<evidence type="ECO:0000313" key="1">
    <source>
        <dbReference type="EMBL" id="KAJ0183532.1"/>
    </source>
</evidence>
<protein>
    <submittedName>
        <fullName evidence="1">Uncharacterized protein</fullName>
    </submittedName>
</protein>
<proteinExistence type="predicted"/>
<dbReference type="Proteomes" id="UP000824533">
    <property type="component" value="Linkage Group LG02"/>
</dbReference>
<accession>A0ACC1DJG6</accession>
<comment type="caution">
    <text evidence="1">The sequence shown here is derived from an EMBL/GenBank/DDBJ whole genome shotgun (WGS) entry which is preliminary data.</text>
</comment>
<gene>
    <name evidence="1" type="ORF">K1T71_001508</name>
</gene>